<feature type="transmembrane region" description="Helical" evidence="7">
    <location>
        <begin position="16"/>
        <end position="38"/>
    </location>
</feature>
<dbReference type="PROSITE" id="PS50928">
    <property type="entry name" value="ABC_TM1"/>
    <property type="match status" value="1"/>
</dbReference>
<dbReference type="Gene3D" id="1.10.3720.10">
    <property type="entry name" value="MetI-like"/>
    <property type="match status" value="1"/>
</dbReference>
<evidence type="ECO:0000313" key="9">
    <source>
        <dbReference type="EMBL" id="MEY8038096.1"/>
    </source>
</evidence>
<reference evidence="9 10" key="1">
    <citation type="submission" date="2024-08" db="EMBL/GenBank/DDBJ databases">
        <title>Genome mining of Saccharopolyspora cebuensis PGLac3 from Nigerian medicinal plant.</title>
        <authorList>
            <person name="Ezeobiora C.E."/>
            <person name="Igbokwe N.H."/>
            <person name="Amin D.H."/>
            <person name="Mendie U.E."/>
        </authorList>
    </citation>
    <scope>NUCLEOTIDE SEQUENCE [LARGE SCALE GENOMIC DNA]</scope>
    <source>
        <strain evidence="9 10">PGLac3</strain>
    </source>
</reference>
<comment type="subcellular location">
    <subcellularLocation>
        <location evidence="1 7">Cell membrane</location>
        <topology evidence="1 7">Multi-pass membrane protein</topology>
    </subcellularLocation>
</comment>
<feature type="transmembrane region" description="Helical" evidence="7">
    <location>
        <begin position="145"/>
        <end position="166"/>
    </location>
</feature>
<gene>
    <name evidence="9" type="ORF">AB8O55_01675</name>
</gene>
<dbReference type="PANTHER" id="PTHR43744">
    <property type="entry name" value="ABC TRANSPORTER PERMEASE PROTEIN MG189-RELATED-RELATED"/>
    <property type="match status" value="1"/>
</dbReference>
<evidence type="ECO:0000256" key="3">
    <source>
        <dbReference type="ARBA" id="ARBA00022475"/>
    </source>
</evidence>
<dbReference type="Pfam" id="PF00528">
    <property type="entry name" value="BPD_transp_1"/>
    <property type="match status" value="1"/>
</dbReference>
<dbReference type="PANTHER" id="PTHR43744:SF12">
    <property type="entry name" value="ABC TRANSPORTER PERMEASE PROTEIN MG189-RELATED"/>
    <property type="match status" value="1"/>
</dbReference>
<dbReference type="EMBL" id="JBGEHV010000002">
    <property type="protein sequence ID" value="MEY8038096.1"/>
    <property type="molecule type" value="Genomic_DNA"/>
</dbReference>
<dbReference type="InterPro" id="IPR035906">
    <property type="entry name" value="MetI-like_sf"/>
</dbReference>
<comment type="caution">
    <text evidence="9">The sequence shown here is derived from an EMBL/GenBank/DDBJ whole genome shotgun (WGS) entry which is preliminary data.</text>
</comment>
<evidence type="ECO:0000256" key="4">
    <source>
        <dbReference type="ARBA" id="ARBA00022692"/>
    </source>
</evidence>
<feature type="transmembrane region" description="Helical" evidence="7">
    <location>
        <begin position="248"/>
        <end position="266"/>
    </location>
</feature>
<keyword evidence="2 7" id="KW-0813">Transport</keyword>
<organism evidence="9 10">
    <name type="scientific">Saccharopolyspora cebuensis</name>
    <dbReference type="NCBI Taxonomy" id="418759"/>
    <lineage>
        <taxon>Bacteria</taxon>
        <taxon>Bacillati</taxon>
        <taxon>Actinomycetota</taxon>
        <taxon>Actinomycetes</taxon>
        <taxon>Pseudonocardiales</taxon>
        <taxon>Pseudonocardiaceae</taxon>
        <taxon>Saccharopolyspora</taxon>
    </lineage>
</organism>
<sequence>MPERPLTRSRARAGNAVLLLIAIALAVVWALPLVWAVLTSLKPESETTEIPLRWLPREVTAEAYRSVLATEEIWYWLANSAFTASAVTALVLLLSSTAAYGFSRTRFRGRGALFALVLAGVLVPTEILIVPLFQEMVFFGLVDTPWGVILPQAVLPAMVYILKVFFDGVPRELEEAALMDGAGRWRVFWRIVLPLSRPVLAAVGIFTFITTWNNFLWPFIVTASPESMTLPVGLATVQGSYGVRYAEIMATVVLAALPLLIVFVLFQRHIVRGIAHTGLGGR</sequence>
<dbReference type="CDD" id="cd06261">
    <property type="entry name" value="TM_PBP2"/>
    <property type="match status" value="1"/>
</dbReference>
<accession>A0ABV4CE16</accession>
<dbReference type="InterPro" id="IPR000515">
    <property type="entry name" value="MetI-like"/>
</dbReference>
<keyword evidence="3" id="KW-1003">Cell membrane</keyword>
<keyword evidence="10" id="KW-1185">Reference proteome</keyword>
<name>A0ABV4CE16_9PSEU</name>
<evidence type="ECO:0000256" key="5">
    <source>
        <dbReference type="ARBA" id="ARBA00022989"/>
    </source>
</evidence>
<feature type="domain" description="ABC transmembrane type-1" evidence="8">
    <location>
        <begin position="77"/>
        <end position="266"/>
    </location>
</feature>
<evidence type="ECO:0000313" key="10">
    <source>
        <dbReference type="Proteomes" id="UP001564626"/>
    </source>
</evidence>
<proteinExistence type="inferred from homology"/>
<dbReference type="Proteomes" id="UP001564626">
    <property type="component" value="Unassembled WGS sequence"/>
</dbReference>
<feature type="transmembrane region" description="Helical" evidence="7">
    <location>
        <begin position="112"/>
        <end position="133"/>
    </location>
</feature>
<comment type="similarity">
    <text evidence="7">Belongs to the binding-protein-dependent transport system permease family.</text>
</comment>
<keyword evidence="6 7" id="KW-0472">Membrane</keyword>
<evidence type="ECO:0000256" key="7">
    <source>
        <dbReference type="RuleBase" id="RU363032"/>
    </source>
</evidence>
<evidence type="ECO:0000259" key="8">
    <source>
        <dbReference type="PROSITE" id="PS50928"/>
    </source>
</evidence>
<feature type="transmembrane region" description="Helical" evidence="7">
    <location>
        <begin position="73"/>
        <end position="100"/>
    </location>
</feature>
<evidence type="ECO:0000256" key="6">
    <source>
        <dbReference type="ARBA" id="ARBA00023136"/>
    </source>
</evidence>
<dbReference type="SUPFAM" id="SSF161098">
    <property type="entry name" value="MetI-like"/>
    <property type="match status" value="1"/>
</dbReference>
<keyword evidence="5 7" id="KW-1133">Transmembrane helix</keyword>
<evidence type="ECO:0000256" key="2">
    <source>
        <dbReference type="ARBA" id="ARBA00022448"/>
    </source>
</evidence>
<evidence type="ECO:0000256" key="1">
    <source>
        <dbReference type="ARBA" id="ARBA00004651"/>
    </source>
</evidence>
<feature type="transmembrane region" description="Helical" evidence="7">
    <location>
        <begin position="187"/>
        <end position="209"/>
    </location>
</feature>
<protein>
    <submittedName>
        <fullName evidence="9">Carbohydrate ABC transporter permease</fullName>
    </submittedName>
</protein>
<dbReference type="RefSeq" id="WP_345361259.1">
    <property type="nucleotide sequence ID" value="NZ_BAABII010000005.1"/>
</dbReference>
<keyword evidence="4 7" id="KW-0812">Transmembrane</keyword>